<keyword evidence="1" id="KW-0732">Signal</keyword>
<proteinExistence type="predicted"/>
<dbReference type="GeneID" id="19320038"/>
<evidence type="ECO:0000313" key="3">
    <source>
        <dbReference type="Proteomes" id="UP000053664"/>
    </source>
</evidence>
<organism evidence="2 3">
    <name type="scientific">Pseudozyma flocculosa PF-1</name>
    <dbReference type="NCBI Taxonomy" id="1277687"/>
    <lineage>
        <taxon>Eukaryota</taxon>
        <taxon>Fungi</taxon>
        <taxon>Dikarya</taxon>
        <taxon>Basidiomycota</taxon>
        <taxon>Ustilaginomycotina</taxon>
        <taxon>Ustilaginomycetes</taxon>
        <taxon>Ustilaginales</taxon>
        <taxon>Ustilaginaceae</taxon>
        <taxon>Pseudozyma</taxon>
    </lineage>
</organism>
<sequence>MSTILRLASFLLLALTALGSVKCDTTVALIPTLGWVRFKVSSSSAQLCIQGWPWMLGRVGSVEVHNIQCTDSTQPGTFTCVPQPQQSCTSIEGCVLPAKAAPEACYTLTVRDPAVFKGVKSMFATRSRDFGALVPGVSGQPNTLHPFGVFAPDM</sequence>
<protein>
    <submittedName>
        <fullName evidence="2">Uncharacterized protein</fullName>
    </submittedName>
</protein>
<evidence type="ECO:0000256" key="1">
    <source>
        <dbReference type="SAM" id="SignalP"/>
    </source>
</evidence>
<dbReference type="HOGENOM" id="CLU_1705023_0_0_1"/>
<feature type="signal peptide" evidence="1">
    <location>
        <begin position="1"/>
        <end position="23"/>
    </location>
</feature>
<dbReference type="AlphaFoldDB" id="A0A061H3Z2"/>
<evidence type="ECO:0000313" key="2">
    <source>
        <dbReference type="EMBL" id="EPQ26635.1"/>
    </source>
</evidence>
<dbReference type="RefSeq" id="XP_007881682.1">
    <property type="nucleotide sequence ID" value="XM_007883491.1"/>
</dbReference>
<gene>
    <name evidence="2" type="ORF">PFL1_05956</name>
</gene>
<name>A0A061H3Z2_9BASI</name>
<dbReference type="Proteomes" id="UP000053664">
    <property type="component" value="Unassembled WGS sequence"/>
</dbReference>
<feature type="chain" id="PRO_5001603339" evidence="1">
    <location>
        <begin position="24"/>
        <end position="154"/>
    </location>
</feature>
<dbReference type="KEGG" id="pfp:PFL1_05956"/>
<dbReference type="EMBL" id="KE361644">
    <property type="protein sequence ID" value="EPQ26635.1"/>
    <property type="molecule type" value="Genomic_DNA"/>
</dbReference>
<reference evidence="2 3" key="1">
    <citation type="journal article" date="2013" name="Plant Cell">
        <title>The transition from a phytopathogenic smut ancestor to an anamorphic biocontrol agent deciphered by comparative whole-genome analysis.</title>
        <authorList>
            <person name="Lefebvre F."/>
            <person name="Joly D.L."/>
            <person name="Labbe C."/>
            <person name="Teichmann B."/>
            <person name="Linning R."/>
            <person name="Belzile F."/>
            <person name="Bakkeren G."/>
            <person name="Belanger R.R."/>
        </authorList>
    </citation>
    <scope>NUCLEOTIDE SEQUENCE [LARGE SCALE GENOMIC DNA]</scope>
    <source>
        <strain evidence="2 3">PF-1</strain>
    </source>
</reference>
<accession>A0A061H3Z2</accession>